<reference evidence="1 2" key="1">
    <citation type="submission" date="2017-03" db="EMBL/GenBank/DDBJ databases">
        <title>Genome of the blue death feigning beetle - Asbolus verrucosus.</title>
        <authorList>
            <person name="Rider S.D."/>
        </authorList>
    </citation>
    <scope>NUCLEOTIDE SEQUENCE [LARGE SCALE GENOMIC DNA]</scope>
    <source>
        <strain evidence="1">Butters</strain>
        <tissue evidence="1">Head and leg muscle</tissue>
    </source>
</reference>
<comment type="caution">
    <text evidence="1">The sequence shown here is derived from an EMBL/GenBank/DDBJ whole genome shotgun (WGS) entry which is preliminary data.</text>
</comment>
<accession>A0A482W1P1</accession>
<protein>
    <submittedName>
        <fullName evidence="1">Uncharacterized protein</fullName>
    </submittedName>
</protein>
<organism evidence="1 2">
    <name type="scientific">Asbolus verrucosus</name>
    <name type="common">Desert ironclad beetle</name>
    <dbReference type="NCBI Taxonomy" id="1661398"/>
    <lineage>
        <taxon>Eukaryota</taxon>
        <taxon>Metazoa</taxon>
        <taxon>Ecdysozoa</taxon>
        <taxon>Arthropoda</taxon>
        <taxon>Hexapoda</taxon>
        <taxon>Insecta</taxon>
        <taxon>Pterygota</taxon>
        <taxon>Neoptera</taxon>
        <taxon>Endopterygota</taxon>
        <taxon>Coleoptera</taxon>
        <taxon>Polyphaga</taxon>
        <taxon>Cucujiformia</taxon>
        <taxon>Tenebrionidae</taxon>
        <taxon>Pimeliinae</taxon>
        <taxon>Asbolus</taxon>
    </lineage>
</organism>
<dbReference type="EMBL" id="QDEB01037518">
    <property type="protein sequence ID" value="RZC39091.1"/>
    <property type="molecule type" value="Genomic_DNA"/>
</dbReference>
<dbReference type="AlphaFoldDB" id="A0A482W1P1"/>
<evidence type="ECO:0000313" key="2">
    <source>
        <dbReference type="Proteomes" id="UP000292052"/>
    </source>
</evidence>
<proteinExistence type="predicted"/>
<dbReference type="Proteomes" id="UP000292052">
    <property type="component" value="Unassembled WGS sequence"/>
</dbReference>
<sequence>MNVQKHILESSREHFNATEQILYSLDKLILKTTTEQSTSLPSLFIYTHVSKEEVGAMVIHSGPTEDFTSFQAIPLHNDSCDDQLKNTNFEVAFRVPLSLAKNYDPYIVIVFGNDRLFVQKSYNNNNLIGKWITRVLIPDASDVSTKIQVYFKKIGCCNIAQSCRFWNRNFWSKINSVKLQYGPDMWQCEYARPGHFVFSHSKKLVVGDSKRTFNLMVIDLNDIALMMELRIEFKTNVHIKV</sequence>
<keyword evidence="2" id="KW-1185">Reference proteome</keyword>
<gene>
    <name evidence="1" type="ORF">BDFB_002213</name>
</gene>
<evidence type="ECO:0000313" key="1">
    <source>
        <dbReference type="EMBL" id="RZC39091.1"/>
    </source>
</evidence>
<name>A0A482W1P1_ASBVE</name>
<dbReference type="STRING" id="1661398.A0A482W1P1"/>